<dbReference type="EMBL" id="MH153813">
    <property type="protein sequence ID" value="AWN04707.1"/>
    <property type="molecule type" value="Genomic_DNA"/>
</dbReference>
<keyword evidence="2" id="KW-1185">Reference proteome</keyword>
<evidence type="ECO:0000313" key="2">
    <source>
        <dbReference type="Proteomes" id="UP000246514"/>
    </source>
</evidence>
<accession>A0A2U8ULY1</accession>
<dbReference type="RefSeq" id="YP_009801828.1">
    <property type="nucleotide sequence ID" value="NC_047975.1"/>
</dbReference>
<proteinExistence type="predicted"/>
<sequence>MSIATPREIATDALTGYALGADITREDVWQLIVDVIEAERGSATPEIYIVQDEGGDVVDIFRDADEATAAYQDEKYSVIEETIWEPGECAKYRATKCDECEEAATNFWPKLAEPVQMCDSCTHNARRSGWEPGQ</sequence>
<dbReference type="GeneID" id="54992354"/>
<organism evidence="1 2">
    <name type="scientific">Microbacterium phage Squash</name>
    <dbReference type="NCBI Taxonomy" id="2182357"/>
    <lineage>
        <taxon>Viruses</taxon>
        <taxon>Duplodnaviria</taxon>
        <taxon>Heunggongvirae</taxon>
        <taxon>Uroviricota</taxon>
        <taxon>Caudoviricetes</taxon>
        <taxon>Squashvirus</taxon>
        <taxon>Squashvirus squash</taxon>
    </lineage>
</organism>
<dbReference type="KEGG" id="vg:54992354"/>
<evidence type="ECO:0000313" key="1">
    <source>
        <dbReference type="EMBL" id="AWN04707.1"/>
    </source>
</evidence>
<reference evidence="1 2" key="1">
    <citation type="submission" date="2018-04" db="EMBL/GenBank/DDBJ databases">
        <authorList>
            <person name="Fournier C.T."/>
            <person name="Kim C.J."/>
            <person name="Romero I.G."/>
            <person name="Sanchez M."/>
            <person name="Do N."/>
            <person name="Wu S."/>
            <person name="Mosier S.A."/>
            <person name="Wang J."/>
            <person name="Lund A."/>
            <person name="Moberg-Parker J."/>
            <person name="Stanton A.-C.J."/>
            <person name="Garlena R.A."/>
            <person name="Russell D.A."/>
            <person name="Pope W.H."/>
            <person name="Jacobs-Sera D."/>
            <person name="Hatfull G.F."/>
        </authorList>
    </citation>
    <scope>NUCLEOTIDE SEQUENCE [LARGE SCALE GENOMIC DNA]</scope>
</reference>
<dbReference type="Proteomes" id="UP000246514">
    <property type="component" value="Segment"/>
</dbReference>
<protein>
    <submittedName>
        <fullName evidence="1">Uncharacterized protein</fullName>
    </submittedName>
</protein>
<name>A0A2U8ULY1_9CAUD</name>
<gene>
    <name evidence="1" type="primary">89</name>
    <name evidence="1" type="ORF">PBI_SQUASH_89</name>
</gene>